<dbReference type="InterPro" id="IPR050469">
    <property type="entry name" value="Diguanylate_Cyclase"/>
</dbReference>
<dbReference type="InterPro" id="IPR000160">
    <property type="entry name" value="GGDEF_dom"/>
</dbReference>
<dbReference type="SMART" id="SM00267">
    <property type="entry name" value="GGDEF"/>
    <property type="match status" value="1"/>
</dbReference>
<feature type="transmembrane region" description="Helical" evidence="2">
    <location>
        <begin position="52"/>
        <end position="68"/>
    </location>
</feature>
<dbReference type="Pfam" id="PF00990">
    <property type="entry name" value="GGDEF"/>
    <property type="match status" value="1"/>
</dbReference>
<dbReference type="PANTHER" id="PTHR45138:SF9">
    <property type="entry name" value="DIGUANYLATE CYCLASE DGCM-RELATED"/>
    <property type="match status" value="1"/>
</dbReference>
<sequence>MFRLQKPKPGVPLETLNLLRRQGFGLLAPLSALAALLALVFQRGNVDPLDKMALPLIAVLMLGLELSLRRHWLKLERALNLTYGVCSAYLLALFYHQFSSFVPRYGMLSEGVLWFPVLYMMAFILWTPRRAAQVVGTQIGLTLLITFAQTVPLWQSGRLGDRLLASLAQFFLSGILIALVQYVVGSARQQYEDMRRLAYVDTLTGLPNRRAAQSLLDRLDSGQQPYALVLFDLDYFKQVNDRYGHAEGDMVLTQTAQLCGQHLAAPNLLARWGGEEFLMILPNVSAEAARAAAERARSNLAAYSFASGPVTASFGVAQTAAEGGHSPHEQVLEIADLALRQAKASGRNQVRAAGDGPDPLIHLSDPRKTRFG</sequence>
<keyword evidence="5" id="KW-1185">Reference proteome</keyword>
<dbReference type="Proteomes" id="UP001060261">
    <property type="component" value="Chromosome"/>
</dbReference>
<dbReference type="InterPro" id="IPR043128">
    <property type="entry name" value="Rev_trsase/Diguanyl_cyclase"/>
</dbReference>
<proteinExistence type="predicted"/>
<feature type="region of interest" description="Disordered" evidence="1">
    <location>
        <begin position="345"/>
        <end position="372"/>
    </location>
</feature>
<dbReference type="NCBIfam" id="TIGR00254">
    <property type="entry name" value="GGDEF"/>
    <property type="match status" value="1"/>
</dbReference>
<accession>A0ABY5YMN7</accession>
<gene>
    <name evidence="4" type="ORF">N0D28_05005</name>
</gene>
<dbReference type="PANTHER" id="PTHR45138">
    <property type="entry name" value="REGULATORY COMPONENTS OF SENSORY TRANSDUCTION SYSTEM"/>
    <property type="match status" value="1"/>
</dbReference>
<keyword evidence="2" id="KW-1133">Transmembrane helix</keyword>
<evidence type="ECO:0000313" key="5">
    <source>
        <dbReference type="Proteomes" id="UP001060261"/>
    </source>
</evidence>
<evidence type="ECO:0000256" key="1">
    <source>
        <dbReference type="SAM" id="MobiDB-lite"/>
    </source>
</evidence>
<evidence type="ECO:0000259" key="3">
    <source>
        <dbReference type="PROSITE" id="PS50887"/>
    </source>
</evidence>
<protein>
    <submittedName>
        <fullName evidence="4">GGDEF domain-containing protein</fullName>
    </submittedName>
</protein>
<dbReference type="Gene3D" id="3.30.70.270">
    <property type="match status" value="1"/>
</dbReference>
<dbReference type="InterPro" id="IPR029787">
    <property type="entry name" value="Nucleotide_cyclase"/>
</dbReference>
<feature type="transmembrane region" description="Helical" evidence="2">
    <location>
        <begin position="80"/>
        <end position="99"/>
    </location>
</feature>
<dbReference type="CDD" id="cd01949">
    <property type="entry name" value="GGDEF"/>
    <property type="match status" value="1"/>
</dbReference>
<name>A0ABY5YMN7_9DEIO</name>
<dbReference type="EMBL" id="CP104213">
    <property type="protein sequence ID" value="UWX65018.1"/>
    <property type="molecule type" value="Genomic_DNA"/>
</dbReference>
<reference evidence="4" key="1">
    <citation type="submission" date="2022-09" db="EMBL/GenBank/DDBJ databases">
        <title>genome sequence of Deinococcus rubellus.</title>
        <authorList>
            <person name="Srinivasan S."/>
        </authorList>
    </citation>
    <scope>NUCLEOTIDE SEQUENCE</scope>
    <source>
        <strain evidence="4">Ant6</strain>
    </source>
</reference>
<feature type="transmembrane region" description="Helical" evidence="2">
    <location>
        <begin position="163"/>
        <end position="185"/>
    </location>
</feature>
<evidence type="ECO:0000256" key="2">
    <source>
        <dbReference type="SAM" id="Phobius"/>
    </source>
</evidence>
<feature type="domain" description="GGDEF" evidence="3">
    <location>
        <begin position="224"/>
        <end position="355"/>
    </location>
</feature>
<evidence type="ECO:0000313" key="4">
    <source>
        <dbReference type="EMBL" id="UWX65018.1"/>
    </source>
</evidence>
<dbReference type="PROSITE" id="PS50887">
    <property type="entry name" value="GGDEF"/>
    <property type="match status" value="1"/>
</dbReference>
<feature type="transmembrane region" description="Helical" evidence="2">
    <location>
        <begin position="139"/>
        <end position="157"/>
    </location>
</feature>
<dbReference type="RefSeq" id="WP_260561276.1">
    <property type="nucleotide sequence ID" value="NZ_BAABEC010000191.1"/>
</dbReference>
<feature type="transmembrane region" description="Helical" evidence="2">
    <location>
        <begin position="111"/>
        <end position="127"/>
    </location>
</feature>
<keyword evidence="2" id="KW-0472">Membrane</keyword>
<feature type="transmembrane region" description="Helical" evidence="2">
    <location>
        <begin position="21"/>
        <end position="40"/>
    </location>
</feature>
<dbReference type="SUPFAM" id="SSF55073">
    <property type="entry name" value="Nucleotide cyclase"/>
    <property type="match status" value="1"/>
</dbReference>
<organism evidence="4 5">
    <name type="scientific">Deinococcus rubellus</name>
    <dbReference type="NCBI Taxonomy" id="1889240"/>
    <lineage>
        <taxon>Bacteria</taxon>
        <taxon>Thermotogati</taxon>
        <taxon>Deinococcota</taxon>
        <taxon>Deinococci</taxon>
        <taxon>Deinococcales</taxon>
        <taxon>Deinococcaceae</taxon>
        <taxon>Deinococcus</taxon>
    </lineage>
</organism>
<keyword evidence="2" id="KW-0812">Transmembrane</keyword>